<comment type="similarity">
    <text evidence="5">Belongs to the class-III pyridoxal-phosphate-dependent aminotransferase family.</text>
</comment>
<protein>
    <submittedName>
        <fullName evidence="6">Aminotransferase class III-fold pyridoxal phosphate-dependent enzyme</fullName>
    </submittedName>
</protein>
<keyword evidence="3" id="KW-0808">Transferase</keyword>
<dbReference type="CDD" id="cd00610">
    <property type="entry name" value="OAT_like"/>
    <property type="match status" value="1"/>
</dbReference>
<dbReference type="EMBL" id="JAPWGL010000006">
    <property type="protein sequence ID" value="MCZ4225299.1"/>
    <property type="molecule type" value="Genomic_DNA"/>
</dbReference>
<dbReference type="Gene3D" id="3.90.1150.10">
    <property type="entry name" value="Aspartate Aminotransferase, domain 1"/>
    <property type="match status" value="1"/>
</dbReference>
<evidence type="ECO:0000313" key="7">
    <source>
        <dbReference type="Proteomes" id="UP001144341"/>
    </source>
</evidence>
<gene>
    <name evidence="6" type="ORF">O0931_18435</name>
</gene>
<keyword evidence="2 6" id="KW-0032">Aminotransferase</keyword>
<evidence type="ECO:0000256" key="4">
    <source>
        <dbReference type="ARBA" id="ARBA00022898"/>
    </source>
</evidence>
<comment type="cofactor">
    <cofactor evidence="1">
        <name>pyridoxal 5'-phosphate</name>
        <dbReference type="ChEBI" id="CHEBI:597326"/>
    </cofactor>
</comment>
<dbReference type="InterPro" id="IPR015421">
    <property type="entry name" value="PyrdxlP-dep_Trfase_major"/>
</dbReference>
<dbReference type="Pfam" id="PF00202">
    <property type="entry name" value="Aminotran_3"/>
    <property type="match status" value="1"/>
</dbReference>
<dbReference type="PIRSF" id="PIRSF000521">
    <property type="entry name" value="Transaminase_4ab_Lys_Orn"/>
    <property type="match status" value="1"/>
</dbReference>
<keyword evidence="7" id="KW-1185">Reference proteome</keyword>
<comment type="caution">
    <text evidence="6">The sequence shown here is derived from an EMBL/GenBank/DDBJ whole genome shotgun (WGS) entry which is preliminary data.</text>
</comment>
<sequence>MELFDVYPLNDITVVSAKGSNVWDANEQKYLDLYGGHAVISIGHTNPHYVSRLTEQLNKVGFYSNSVKIPLQVQLAEKLGQVSGKKDFQLFLVNSGAEANENALKLASFYNGRKKVIAFTGAFHGRTSLAVAVTDNPKIVAPVNQTENVIFLPFNNEVALEETFKAQGNEISAVIIEGIQGVGGIKEASKSFLQKIRSLCDEYNSVYIADSVQCGYGRTGLFYSHDYSGVEADVYTMAKGMGNGFPVAGISIAPKFKPWHGELGTTFGGNHLACAAALAVLEVMEKDNLMKNAEEIGNYLITELKKFKQVVEVRGRGLMIGIELPEELAHVKKELLFTYHIFTGEAKPNVIRLLPALNLTKAHADEFLVAFGKLVK</sequence>
<dbReference type="RefSeq" id="WP_269416957.1">
    <property type="nucleotide sequence ID" value="NZ_JAPWGL010000006.1"/>
</dbReference>
<accession>A0ABT4L2D0</accession>
<organism evidence="6 7">
    <name type="scientific">Pedobacter rhodius</name>
    <dbReference type="NCBI Taxonomy" id="3004098"/>
    <lineage>
        <taxon>Bacteria</taxon>
        <taxon>Pseudomonadati</taxon>
        <taxon>Bacteroidota</taxon>
        <taxon>Sphingobacteriia</taxon>
        <taxon>Sphingobacteriales</taxon>
        <taxon>Sphingobacteriaceae</taxon>
        <taxon>Pedobacter</taxon>
    </lineage>
</organism>
<evidence type="ECO:0000256" key="3">
    <source>
        <dbReference type="ARBA" id="ARBA00022679"/>
    </source>
</evidence>
<dbReference type="InterPro" id="IPR015422">
    <property type="entry name" value="PyrdxlP-dep_Trfase_small"/>
</dbReference>
<evidence type="ECO:0000313" key="6">
    <source>
        <dbReference type="EMBL" id="MCZ4225299.1"/>
    </source>
</evidence>
<dbReference type="PANTHER" id="PTHR11986">
    <property type="entry name" value="AMINOTRANSFERASE CLASS III"/>
    <property type="match status" value="1"/>
</dbReference>
<evidence type="ECO:0000256" key="2">
    <source>
        <dbReference type="ARBA" id="ARBA00022576"/>
    </source>
</evidence>
<dbReference type="GO" id="GO:0008483">
    <property type="term" value="F:transaminase activity"/>
    <property type="evidence" value="ECO:0007669"/>
    <property type="project" value="UniProtKB-KW"/>
</dbReference>
<dbReference type="SUPFAM" id="SSF53383">
    <property type="entry name" value="PLP-dependent transferases"/>
    <property type="match status" value="1"/>
</dbReference>
<reference evidence="6" key="1">
    <citation type="submission" date="2022-12" db="EMBL/GenBank/DDBJ databases">
        <title>Genome sequence of SJ11.</title>
        <authorList>
            <person name="Woo H."/>
        </authorList>
    </citation>
    <scope>NUCLEOTIDE SEQUENCE</scope>
    <source>
        <strain evidence="6">SJ11</strain>
    </source>
</reference>
<dbReference type="Proteomes" id="UP001144341">
    <property type="component" value="Unassembled WGS sequence"/>
</dbReference>
<dbReference type="Gene3D" id="3.40.640.10">
    <property type="entry name" value="Type I PLP-dependent aspartate aminotransferase-like (Major domain)"/>
    <property type="match status" value="1"/>
</dbReference>
<dbReference type="InterPro" id="IPR005814">
    <property type="entry name" value="Aminotrans_3"/>
</dbReference>
<dbReference type="InterPro" id="IPR015424">
    <property type="entry name" value="PyrdxlP-dep_Trfase"/>
</dbReference>
<dbReference type="PANTHER" id="PTHR11986:SF79">
    <property type="entry name" value="ACETYLORNITHINE AMINOTRANSFERASE, MITOCHONDRIAL"/>
    <property type="match status" value="1"/>
</dbReference>
<keyword evidence="4 5" id="KW-0663">Pyridoxal phosphate</keyword>
<dbReference type="InterPro" id="IPR050103">
    <property type="entry name" value="Class-III_PLP-dep_AT"/>
</dbReference>
<evidence type="ECO:0000256" key="5">
    <source>
        <dbReference type="RuleBase" id="RU003560"/>
    </source>
</evidence>
<evidence type="ECO:0000256" key="1">
    <source>
        <dbReference type="ARBA" id="ARBA00001933"/>
    </source>
</evidence>
<name>A0ABT4L2D0_9SPHI</name>
<proteinExistence type="inferred from homology"/>